<protein>
    <submittedName>
        <fullName evidence="2">Uncharacterized protein</fullName>
    </submittedName>
</protein>
<reference evidence="2 3" key="1">
    <citation type="journal article" date="2014" name="BMC Genomics">
        <title>Genome and secretome analysis of the hemibiotrophic fungal pathogen, Moniliophthora roreri, which causes frosty pod rot disease of cacao: mechanisms of the biotrophic and necrotrophic phases.</title>
        <authorList>
            <person name="Meinhardt L.W."/>
            <person name="Costa G.G.L."/>
            <person name="Thomazella D.P.T."/>
            <person name="Teixeira P.J.P.L."/>
            <person name="Carazzolle M.F."/>
            <person name="Schuster S.C."/>
            <person name="Carlson J.E."/>
            <person name="Guiltinan M.J."/>
            <person name="Mieczkowski P."/>
            <person name="Farmer A."/>
            <person name="Ramaraj T."/>
            <person name="Crozier J."/>
            <person name="Davis R.E."/>
            <person name="Shao J."/>
            <person name="Melnick R.L."/>
            <person name="Pereira G.A.G."/>
            <person name="Bailey B.A."/>
        </authorList>
    </citation>
    <scope>NUCLEOTIDE SEQUENCE [LARGE SCALE GENOMIC DNA]</scope>
    <source>
        <strain evidence="2 3">MCA 2997</strain>
    </source>
</reference>
<evidence type="ECO:0000313" key="2">
    <source>
        <dbReference type="EMBL" id="ESK86461.1"/>
    </source>
</evidence>
<name>V2X0Z9_MONRO</name>
<feature type="region of interest" description="Disordered" evidence="1">
    <location>
        <begin position="44"/>
        <end position="75"/>
    </location>
</feature>
<accession>V2X0Z9</accession>
<dbReference type="HOGENOM" id="CLU_1611216_0_0_1"/>
<gene>
    <name evidence="2" type="ORF">Moror_10959</name>
</gene>
<organism evidence="2 3">
    <name type="scientific">Moniliophthora roreri (strain MCA 2997)</name>
    <name type="common">Cocoa frosty pod rot fungus</name>
    <name type="synonym">Crinipellis roreri</name>
    <dbReference type="NCBI Taxonomy" id="1381753"/>
    <lineage>
        <taxon>Eukaryota</taxon>
        <taxon>Fungi</taxon>
        <taxon>Dikarya</taxon>
        <taxon>Basidiomycota</taxon>
        <taxon>Agaricomycotina</taxon>
        <taxon>Agaricomycetes</taxon>
        <taxon>Agaricomycetidae</taxon>
        <taxon>Agaricales</taxon>
        <taxon>Marasmiineae</taxon>
        <taxon>Marasmiaceae</taxon>
        <taxon>Moniliophthora</taxon>
    </lineage>
</organism>
<dbReference type="AlphaFoldDB" id="V2X0Z9"/>
<keyword evidence="3" id="KW-1185">Reference proteome</keyword>
<evidence type="ECO:0000256" key="1">
    <source>
        <dbReference type="SAM" id="MobiDB-lite"/>
    </source>
</evidence>
<dbReference type="Proteomes" id="UP000017559">
    <property type="component" value="Unassembled WGS sequence"/>
</dbReference>
<sequence length="165" mass="18131">MTRPILEFLLSGTSSKGYSHRILLSFISILLLLMGRRIEPTTGLPFSREWRSGGEAANTRSGERKGKGNASRGRLGGSILRAMHNAPFTPSTSTNGTLPDDSVHTQKSSCPKSYYFTGRGAQCWCRGLHAFETGRGIHGKVVETNSLLFGNDPLRLRCHRRRSGP</sequence>
<proteinExistence type="predicted"/>
<evidence type="ECO:0000313" key="3">
    <source>
        <dbReference type="Proteomes" id="UP000017559"/>
    </source>
</evidence>
<comment type="caution">
    <text evidence="2">The sequence shown here is derived from an EMBL/GenBank/DDBJ whole genome shotgun (WGS) entry which is preliminary data.</text>
</comment>
<dbReference type="KEGG" id="mrr:Moror_10959"/>
<dbReference type="EMBL" id="AWSO01000928">
    <property type="protein sequence ID" value="ESK86461.1"/>
    <property type="molecule type" value="Genomic_DNA"/>
</dbReference>